<protein>
    <submittedName>
        <fullName evidence="1">Uncharacterized protein</fullName>
    </submittedName>
</protein>
<gene>
    <name evidence="1" type="ORF">LTRI10_LOCUS9392</name>
</gene>
<accession>A0AAV2D104</accession>
<dbReference type="Proteomes" id="UP001497516">
    <property type="component" value="Chromosome 10"/>
</dbReference>
<reference evidence="1 2" key="1">
    <citation type="submission" date="2024-04" db="EMBL/GenBank/DDBJ databases">
        <authorList>
            <person name="Fracassetti M."/>
        </authorList>
    </citation>
    <scope>NUCLEOTIDE SEQUENCE [LARGE SCALE GENOMIC DNA]</scope>
</reference>
<name>A0AAV2D104_9ROSI</name>
<evidence type="ECO:0000313" key="1">
    <source>
        <dbReference type="EMBL" id="CAL1362295.1"/>
    </source>
</evidence>
<keyword evidence="2" id="KW-1185">Reference proteome</keyword>
<proteinExistence type="predicted"/>
<dbReference type="EMBL" id="OZ034814">
    <property type="protein sequence ID" value="CAL1362295.1"/>
    <property type="molecule type" value="Genomic_DNA"/>
</dbReference>
<sequence>MSGGYGGKPSDDGCGCSASGGSFLTKLARLEFPMFAGGDPGSWFPCVEQFFEYQEVSEDQKVSLVAFHLEGEAN</sequence>
<dbReference type="AlphaFoldDB" id="A0AAV2D104"/>
<organism evidence="1 2">
    <name type="scientific">Linum trigynum</name>
    <dbReference type="NCBI Taxonomy" id="586398"/>
    <lineage>
        <taxon>Eukaryota</taxon>
        <taxon>Viridiplantae</taxon>
        <taxon>Streptophyta</taxon>
        <taxon>Embryophyta</taxon>
        <taxon>Tracheophyta</taxon>
        <taxon>Spermatophyta</taxon>
        <taxon>Magnoliopsida</taxon>
        <taxon>eudicotyledons</taxon>
        <taxon>Gunneridae</taxon>
        <taxon>Pentapetalae</taxon>
        <taxon>rosids</taxon>
        <taxon>fabids</taxon>
        <taxon>Malpighiales</taxon>
        <taxon>Linaceae</taxon>
        <taxon>Linum</taxon>
    </lineage>
</organism>
<evidence type="ECO:0000313" key="2">
    <source>
        <dbReference type="Proteomes" id="UP001497516"/>
    </source>
</evidence>